<proteinExistence type="predicted"/>
<evidence type="ECO:0000313" key="1">
    <source>
        <dbReference type="EMBL" id="XRI68826.1"/>
    </source>
</evidence>
<dbReference type="Proteomes" id="UP000470022">
    <property type="component" value="Chromosome"/>
</dbReference>
<organism evidence="1 2">
    <name type="scientific">Acidithiobacillus ferrianus</name>
    <dbReference type="NCBI Taxonomy" id="2678518"/>
    <lineage>
        <taxon>Bacteria</taxon>
        <taxon>Pseudomonadati</taxon>
        <taxon>Pseudomonadota</taxon>
        <taxon>Acidithiobacillia</taxon>
        <taxon>Acidithiobacillales</taxon>
        <taxon>Acidithiobacillaceae</taxon>
        <taxon>Acidithiobacillus</taxon>
    </lineage>
</organism>
<keyword evidence="2" id="KW-1185">Reference proteome</keyword>
<name>A0ACD5H5V3_9PROT</name>
<reference evidence="1" key="1">
    <citation type="submission" date="2023-06" db="EMBL/GenBank/DDBJ databases">
        <title>Complete and circular genome of Acidithiobacillus ferrianus DSM 107098.</title>
        <authorList>
            <person name="Norris P.R."/>
            <person name="Falagan C."/>
            <person name="Moya-Beltran A."/>
            <person name="Castro M."/>
            <person name="Quatrini R."/>
            <person name="Johnson D.B."/>
        </authorList>
    </citation>
    <scope>NUCLEOTIDE SEQUENCE</scope>
    <source>
        <strain evidence="1">MG</strain>
    </source>
</reference>
<evidence type="ECO:0000313" key="2">
    <source>
        <dbReference type="Proteomes" id="UP000470022"/>
    </source>
</evidence>
<dbReference type="EMBL" id="CP127523">
    <property type="protein sequence ID" value="XRI68826.1"/>
    <property type="molecule type" value="Genomic_DNA"/>
</dbReference>
<gene>
    <name evidence="1" type="ORF">GL267_013890</name>
</gene>
<protein>
    <submittedName>
        <fullName evidence="1">3-hydroxylacyl-ACP dehydratase</fullName>
    </submittedName>
</protein>
<accession>A0ACD5H5V3</accession>
<sequence length="153" mass="16344">MSSHLPHQGDMLLLDAVERWDEDSIVCVANSHRSPQMPLRSHGRLGVACGVEYAAQAMAVHDILVRTGGGQEPLGTGIGYIASARGLVASVTRLDDIDGPLTIRATRLAGQRNLLYGFTISAGPRSVLEGRVAIFVDIDPPEHTPPSRPESNV</sequence>